<evidence type="ECO:0000259" key="2">
    <source>
        <dbReference type="PROSITE" id="PS50222"/>
    </source>
</evidence>
<keyword evidence="7" id="KW-1185">Reference proteome</keyword>
<reference evidence="6 7" key="1">
    <citation type="submission" date="2018-01" db="EMBL/GenBank/DDBJ databases">
        <title>Draft genome of the strawberry crown rot pathogen Phytophthora cactorum.</title>
        <authorList>
            <person name="Armitage A.D."/>
            <person name="Lysoe E."/>
            <person name="Nellist C.F."/>
            <person name="Harrison R.J."/>
            <person name="Brurberg M.B."/>
        </authorList>
    </citation>
    <scope>NUCLEOTIDE SEQUENCE [LARGE SCALE GENOMIC DNA]</scope>
    <source>
        <strain evidence="6 7">10300</strain>
    </source>
</reference>
<feature type="domain" description="EF-hand" evidence="2">
    <location>
        <begin position="369"/>
        <end position="404"/>
    </location>
</feature>
<gene>
    <name evidence="6" type="ORF">PC110_g7010</name>
    <name evidence="3" type="ORF">PC113_g114</name>
    <name evidence="4" type="ORF">PC115_g930</name>
    <name evidence="5" type="ORF">PC118_g755</name>
</gene>
<dbReference type="Gene3D" id="1.10.238.10">
    <property type="entry name" value="EF-hand"/>
    <property type="match status" value="1"/>
</dbReference>
<feature type="compositionally biased region" description="Polar residues" evidence="1">
    <location>
        <begin position="1034"/>
        <end position="1043"/>
    </location>
</feature>
<dbReference type="PROSITE" id="PS50222">
    <property type="entry name" value="EF_HAND_2"/>
    <property type="match status" value="1"/>
</dbReference>
<dbReference type="GO" id="GO:0005509">
    <property type="term" value="F:calcium ion binding"/>
    <property type="evidence" value="ECO:0007669"/>
    <property type="project" value="InterPro"/>
</dbReference>
<evidence type="ECO:0000313" key="6">
    <source>
        <dbReference type="EMBL" id="RAW36697.1"/>
    </source>
</evidence>
<dbReference type="EMBL" id="RCMG01000001">
    <property type="protein sequence ID" value="KAG2869620.1"/>
    <property type="molecule type" value="Genomic_DNA"/>
</dbReference>
<evidence type="ECO:0000313" key="4">
    <source>
        <dbReference type="EMBL" id="KAG2943232.1"/>
    </source>
</evidence>
<proteinExistence type="predicted"/>
<feature type="region of interest" description="Disordered" evidence="1">
    <location>
        <begin position="1034"/>
        <end position="1055"/>
    </location>
</feature>
<evidence type="ECO:0000313" key="3">
    <source>
        <dbReference type="EMBL" id="KAG2869620.1"/>
    </source>
</evidence>
<dbReference type="InterPro" id="IPR011992">
    <property type="entry name" value="EF-hand-dom_pair"/>
</dbReference>
<dbReference type="EMBL" id="MJFZ01000131">
    <property type="protein sequence ID" value="RAW36697.1"/>
    <property type="molecule type" value="Genomic_DNA"/>
</dbReference>
<name>A0A329SIQ4_9STRA</name>
<dbReference type="SUPFAM" id="SSF47473">
    <property type="entry name" value="EF-hand"/>
    <property type="match status" value="1"/>
</dbReference>
<feature type="region of interest" description="Disordered" evidence="1">
    <location>
        <begin position="103"/>
        <end position="128"/>
    </location>
</feature>
<dbReference type="VEuPathDB" id="FungiDB:PC110_g7010"/>
<organism evidence="6 7">
    <name type="scientific">Phytophthora cactorum</name>
    <dbReference type="NCBI Taxonomy" id="29920"/>
    <lineage>
        <taxon>Eukaryota</taxon>
        <taxon>Sar</taxon>
        <taxon>Stramenopiles</taxon>
        <taxon>Oomycota</taxon>
        <taxon>Peronosporomycetes</taxon>
        <taxon>Peronosporales</taxon>
        <taxon>Peronosporaceae</taxon>
        <taxon>Phytophthora</taxon>
    </lineage>
</organism>
<feature type="region of interest" description="Disordered" evidence="1">
    <location>
        <begin position="482"/>
        <end position="509"/>
    </location>
</feature>
<dbReference type="OrthoDB" id="168431at2759"/>
<dbReference type="Proteomes" id="UP000774804">
    <property type="component" value="Unassembled WGS sequence"/>
</dbReference>
<evidence type="ECO:0000256" key="1">
    <source>
        <dbReference type="SAM" id="MobiDB-lite"/>
    </source>
</evidence>
<dbReference type="EMBL" id="RCMI01000011">
    <property type="protein sequence ID" value="KAG2943232.1"/>
    <property type="molecule type" value="Genomic_DNA"/>
</dbReference>
<sequence>MESLDAGYALLSDVNARNRELQARLRSSLPLLWTTNALAMTSAAGPRRRRAVAEQLAAGEADQMLLAVEGQSSLQVSRQYKRRVEWEVARRIARVDRELQQYPPAQRSWNQRRREVTPPQSPSCGQRANAARRTEVRGTARFGQAVRTGVNDKATVNWQEKKGWAKPKIATEADGEVRRVLKHVATSPLRGVLRDIEDKENAKPNAVTRAQFEAEFDVNGTREPPVLTVTNKEASESLDERPMSEETIEDIKTKDLADIFETASNAPSTKLADAKPDSPRQVSSFQADAILANENYTIASLPQDSEDGNMFAIEENRLRRRKTPQQEERPSSSIGRQVLSDFRTMPSVASFGAQPILSGGMGSAGDMRLNSDVLRRLFSDLDTDKDGHVNRIETCMALHRLQISVPTPKIISFFRHIHSFDTNGARSRHTSHLPMKEVINYKEFVAFVTAAYDRQQQRKAQRRRVPTRKEKVLTLSAPSTSLPIYAQPTNSPRANRPVRAPPPSSREEDVRIYEVSDADSEPREAAIEDRVIKEIPDFLVSRILVDATSAVSADVKENAASIVRKSLELVVGKEAVDDTIVNEITQELIRERLRNIAANLDATEDITGLKRAEAYYNELMMPGDAESDSVVEDSSSEDLVNWVDVLTEEQVCGLVQQIWKDRQAGLRHVPLAPEEDVHIENLTDMPEVPTARWIDEATDTNELSAPVILSEKAVQAFDEDNQEGTLSSAEEMVITVPEENQESMQVSNSAVPDFSSCHPQTHFGRAILNSLSNSGQDSSSHEWLRPVTSIGILQQLRQQRRLHQSILNKQPSCTDEAITNAGPRVSTRGQTIGVQFNPLDTESVFASEEDSESVSNSSVEHVQLNSEAEMQDLVSSPKTELAPLTQKMLDQDNSVSNGSSLELAKSASVSSSGFSFSSDYQAYGIYREIDHQLHAKTRRRRPYRRQCRLSVSGSSVPDSICSAELSDGELSREEALDLSDGEIFGASKRDYCKRKNAISNVMESKEDDSLHDSIEPGELPALMKTHANFRRQLVAQSTSSSIESGELEDGAVSDK</sequence>
<protein>
    <recommendedName>
        <fullName evidence="2">EF-hand domain-containing protein</fullName>
    </recommendedName>
</protein>
<feature type="region of interest" description="Disordered" evidence="1">
    <location>
        <begin position="317"/>
        <end position="339"/>
    </location>
</feature>
<dbReference type="InterPro" id="IPR002048">
    <property type="entry name" value="EF_hand_dom"/>
</dbReference>
<accession>A0A329SIQ4</accession>
<dbReference type="Proteomes" id="UP000735874">
    <property type="component" value="Unassembled WGS sequence"/>
</dbReference>
<dbReference type="Proteomes" id="UP000251314">
    <property type="component" value="Unassembled WGS sequence"/>
</dbReference>
<dbReference type="AlphaFoldDB" id="A0A329SIQ4"/>
<dbReference type="Proteomes" id="UP000697107">
    <property type="component" value="Unassembled WGS sequence"/>
</dbReference>
<reference evidence="3" key="2">
    <citation type="submission" date="2018-10" db="EMBL/GenBank/DDBJ databases">
        <title>Effector identification in a new, highly contiguous assembly of the strawberry crown rot pathogen Phytophthora cactorum.</title>
        <authorList>
            <person name="Armitage A.D."/>
            <person name="Nellist C.F."/>
            <person name="Bates H."/>
            <person name="Vickerstaff R.J."/>
            <person name="Harrison R.J."/>
        </authorList>
    </citation>
    <scope>NUCLEOTIDE SEQUENCE</scope>
    <source>
        <strain evidence="3">15-7</strain>
        <strain evidence="4">4032</strain>
        <strain evidence="5">P415</strain>
    </source>
</reference>
<evidence type="ECO:0000313" key="5">
    <source>
        <dbReference type="EMBL" id="KAG2999505.1"/>
    </source>
</evidence>
<comment type="caution">
    <text evidence="6">The sequence shown here is derived from an EMBL/GenBank/DDBJ whole genome shotgun (WGS) entry which is preliminary data.</text>
</comment>
<feature type="compositionally biased region" description="Acidic residues" evidence="1">
    <location>
        <begin position="1045"/>
        <end position="1055"/>
    </location>
</feature>
<dbReference type="EMBL" id="RCML01000008">
    <property type="protein sequence ID" value="KAG2999505.1"/>
    <property type="molecule type" value="Genomic_DNA"/>
</dbReference>
<evidence type="ECO:0000313" key="7">
    <source>
        <dbReference type="Proteomes" id="UP000251314"/>
    </source>
</evidence>